<dbReference type="EMBL" id="DS268126">
    <property type="protein sequence ID" value="KMU81862.1"/>
    <property type="molecule type" value="Genomic_DNA"/>
</dbReference>
<gene>
    <name evidence="2" type="ORF">CISG_02878</name>
</gene>
<feature type="region of interest" description="Disordered" evidence="1">
    <location>
        <begin position="118"/>
        <end position="170"/>
    </location>
</feature>
<accession>A0A0J8U4P4</accession>
<name>A0A0J8U4P4_COCIT</name>
<evidence type="ECO:0000256" key="1">
    <source>
        <dbReference type="SAM" id="MobiDB-lite"/>
    </source>
</evidence>
<dbReference type="AlphaFoldDB" id="A0A0J8U4P4"/>
<evidence type="ECO:0000313" key="2">
    <source>
        <dbReference type="EMBL" id="KMU81862.1"/>
    </source>
</evidence>
<sequence length="170" mass="18474">MRECSPLASPSFVFRLRLPRDVVAVRKLQGGENAQPHRDGEFQPHPCPPTCAKTIRASGPNKQNEPLVPLHRHPTHLPSLPAQDLLHNAHLPPQHLVLHRRNLPVPAHLRALGAHVHPQLHPRRHPPAAQRSAPGEPAERGRCRPAEGGRSAGLGEPGQVLDGPGKVGRA</sequence>
<dbReference type="Proteomes" id="UP000054559">
    <property type="component" value="Unassembled WGS sequence"/>
</dbReference>
<proteinExistence type="predicted"/>
<feature type="compositionally biased region" description="Basic and acidic residues" evidence="1">
    <location>
        <begin position="137"/>
        <end position="147"/>
    </location>
</feature>
<protein>
    <submittedName>
        <fullName evidence="2">Ubiquitin-conjugating enzyme E2 2</fullName>
    </submittedName>
</protein>
<reference evidence="3" key="1">
    <citation type="journal article" date="2010" name="Genome Res.">
        <title>Population genomic sequencing of Coccidioides fungi reveals recent hybridization and transposon control.</title>
        <authorList>
            <person name="Neafsey D.E."/>
            <person name="Barker B.M."/>
            <person name="Sharpton T.J."/>
            <person name="Stajich J.E."/>
            <person name="Park D.J."/>
            <person name="Whiston E."/>
            <person name="Hung C.-Y."/>
            <person name="McMahan C."/>
            <person name="White J."/>
            <person name="Sykes S."/>
            <person name="Heiman D."/>
            <person name="Young S."/>
            <person name="Zeng Q."/>
            <person name="Abouelleil A."/>
            <person name="Aftuck L."/>
            <person name="Bessette D."/>
            <person name="Brown A."/>
            <person name="FitzGerald M."/>
            <person name="Lui A."/>
            <person name="Macdonald J.P."/>
            <person name="Priest M."/>
            <person name="Orbach M.J."/>
            <person name="Galgiani J.N."/>
            <person name="Kirkland T.N."/>
            <person name="Cole G.T."/>
            <person name="Birren B.W."/>
            <person name="Henn M.R."/>
            <person name="Taylor J.W."/>
            <person name="Rounsley S.D."/>
        </authorList>
    </citation>
    <scope>NUCLEOTIDE SEQUENCE [LARGE SCALE GENOMIC DNA]</scope>
    <source>
        <strain evidence="3">RMSCC 3703</strain>
    </source>
</reference>
<evidence type="ECO:0000313" key="3">
    <source>
        <dbReference type="Proteomes" id="UP000054559"/>
    </source>
</evidence>
<organism evidence="2 3">
    <name type="scientific">Coccidioides immitis RMSCC 3703</name>
    <dbReference type="NCBI Taxonomy" id="454286"/>
    <lineage>
        <taxon>Eukaryota</taxon>
        <taxon>Fungi</taxon>
        <taxon>Dikarya</taxon>
        <taxon>Ascomycota</taxon>
        <taxon>Pezizomycotina</taxon>
        <taxon>Eurotiomycetes</taxon>
        <taxon>Eurotiomycetidae</taxon>
        <taxon>Onygenales</taxon>
        <taxon>Onygenaceae</taxon>
        <taxon>Coccidioides</taxon>
    </lineage>
</organism>